<organism evidence="1 2">
    <name type="scientific">Chryseobacterium carnipullorum</name>
    <dbReference type="NCBI Taxonomy" id="1124835"/>
    <lineage>
        <taxon>Bacteria</taxon>
        <taxon>Pseudomonadati</taxon>
        <taxon>Bacteroidota</taxon>
        <taxon>Flavobacteriia</taxon>
        <taxon>Flavobacteriales</taxon>
        <taxon>Weeksellaceae</taxon>
        <taxon>Chryseobacterium group</taxon>
        <taxon>Chryseobacterium</taxon>
    </lineage>
</organism>
<dbReference type="Proteomes" id="UP000255224">
    <property type="component" value="Unassembled WGS sequence"/>
</dbReference>
<evidence type="ECO:0000313" key="1">
    <source>
        <dbReference type="EMBL" id="STC93833.1"/>
    </source>
</evidence>
<reference evidence="1 2" key="1">
    <citation type="submission" date="2018-06" db="EMBL/GenBank/DDBJ databases">
        <authorList>
            <consortium name="Pathogen Informatics"/>
            <person name="Doyle S."/>
        </authorList>
    </citation>
    <scope>NUCLEOTIDE SEQUENCE [LARGE SCALE GENOMIC DNA]</scope>
    <source>
        <strain evidence="1 2">NCTC13533</strain>
    </source>
</reference>
<dbReference type="InterPro" id="IPR006311">
    <property type="entry name" value="TAT_signal"/>
</dbReference>
<sequence>MKTSDNAISRKDFIKSSALAAAGLSLMPNILAASPLFEKQKCFGKRKIKP</sequence>
<dbReference type="PROSITE" id="PS51318">
    <property type="entry name" value="TAT"/>
    <property type="match status" value="1"/>
</dbReference>
<protein>
    <recommendedName>
        <fullName evidence="3">Twin-arginine translocation signal domain-containing protein</fullName>
    </recommendedName>
</protein>
<name>A0A376DR47_CHRCU</name>
<dbReference type="EMBL" id="UFVQ01000003">
    <property type="protein sequence ID" value="STC93833.1"/>
    <property type="molecule type" value="Genomic_DNA"/>
</dbReference>
<evidence type="ECO:0008006" key="3">
    <source>
        <dbReference type="Google" id="ProtNLM"/>
    </source>
</evidence>
<accession>A0A376DR47</accession>
<gene>
    <name evidence="1" type="ORF">NCTC13533_01054</name>
</gene>
<proteinExistence type="predicted"/>
<evidence type="ECO:0000313" key="2">
    <source>
        <dbReference type="Proteomes" id="UP000255224"/>
    </source>
</evidence>
<dbReference type="AlphaFoldDB" id="A0A376DR47"/>